<protein>
    <submittedName>
        <fullName evidence="2">DUF499 domain-containing protein</fullName>
    </submittedName>
</protein>
<gene>
    <name evidence="2" type="ORF">ENL40_01045</name>
</gene>
<accession>A0A7C5JVT1</accession>
<organism evidence="2">
    <name type="scientific">Thermococcus litoralis</name>
    <dbReference type="NCBI Taxonomy" id="2265"/>
    <lineage>
        <taxon>Archaea</taxon>
        <taxon>Methanobacteriati</taxon>
        <taxon>Methanobacteriota</taxon>
        <taxon>Thermococci</taxon>
        <taxon>Thermococcales</taxon>
        <taxon>Thermococcaceae</taxon>
        <taxon>Thermococcus</taxon>
    </lineage>
</organism>
<dbReference type="AlphaFoldDB" id="A0A7C5JVT1"/>
<evidence type="ECO:0000256" key="1">
    <source>
        <dbReference type="SAM" id="Coils"/>
    </source>
</evidence>
<dbReference type="InterPro" id="IPR027417">
    <property type="entry name" value="P-loop_NTPase"/>
</dbReference>
<dbReference type="SUPFAM" id="SSF52540">
    <property type="entry name" value="P-loop containing nucleoside triphosphate hydrolases"/>
    <property type="match status" value="1"/>
</dbReference>
<dbReference type="Proteomes" id="UP000886217">
    <property type="component" value="Unassembled WGS sequence"/>
</dbReference>
<proteinExistence type="predicted"/>
<dbReference type="Pfam" id="PF04465">
    <property type="entry name" value="DUF499"/>
    <property type="match status" value="1"/>
</dbReference>
<keyword evidence="1" id="KW-0175">Coiled coil</keyword>
<dbReference type="EMBL" id="DRTU01000048">
    <property type="protein sequence ID" value="HHI00057.1"/>
    <property type="molecule type" value="Genomic_DNA"/>
</dbReference>
<feature type="coiled-coil region" evidence="1">
    <location>
        <begin position="595"/>
        <end position="626"/>
    </location>
</feature>
<name>A0A7C5JVT1_THELI</name>
<reference evidence="2" key="1">
    <citation type="journal article" date="2020" name="mSystems">
        <title>Genome- and Community-Level Interaction Insights into Carbon Utilization and Element Cycling Functions of Hydrothermarchaeota in Hydrothermal Sediment.</title>
        <authorList>
            <person name="Zhou Z."/>
            <person name="Liu Y."/>
            <person name="Xu W."/>
            <person name="Pan J."/>
            <person name="Luo Z.H."/>
            <person name="Li M."/>
        </authorList>
    </citation>
    <scope>NUCLEOTIDE SEQUENCE [LARGE SCALE GENOMIC DNA]</scope>
    <source>
        <strain evidence="2">HyVt-93</strain>
    </source>
</reference>
<dbReference type="InterPro" id="IPR007555">
    <property type="entry name" value="DUF499"/>
</dbReference>
<comment type="caution">
    <text evidence="2">The sequence shown here is derived from an EMBL/GenBank/DDBJ whole genome shotgun (WGS) entry which is preliminary data.</text>
</comment>
<sequence>MELKPFYQIAIPHDDIKAGRTGSKIFAADLWKVYKNTGSEEYRNPEIFWERTYVTEGLSTLLEIAEKRLKEGEGEGVISLQTPFGGGKTHSLIALYHKAREWGANVVVLDGTVFDAKEVRLWEELEKQLTGKVELTKGATAPGREKIGKLLSENEPVLILIDELLEYLIKASGTSETAASEVKVGETTLADQTIAFIQELTVEISDPNRRALLVITLPSSIPREHYSEKGEEYFQRLQHILRRYETPFSPVHEEEIYDVIRTRLFKRIDESEMEAVVKRVVEYLEKEGLIPEGLNAYQYRQRFLRSYPFQPEVIDVLYHRWGSLPKFQRTRGVLRLLSIVVHSLIGRDVSFIRLSDFDLSVKRLRDELMGIIGDRRYDSVLGADILSHNSGAKKVDKMLGESYEHYGIGTRAATVIFMYSFSGGDVKGATTKEIKLSCADTRYLSSIVGDAILYLKDNLLYLHYSDGRYFFSLEPNLNQLLVDEMNNVSEEQIRDVEHELLKGQLKGRYFKVYLWPSKPVDVPDSDPSLKLVVLPEYDKEKVLQILQSYGGSERVHKNTLIFLVPRETERASFNRLVRRYLAWKIINEKAKKGSLELTSEQKDDVKENLKRAREDIVQKIAELYRLVLLPTRGGYEELDLGMKPVGIKKTIEELIYEKLREEGKLVEKMAPMVIEMKYLGGKEYVPTKALYESFLKTPGMPLLKSKSVLIDAIMQGVSEGRFGLGYLTGEEVTCEYLGERPTVTLDDSEVIIRKDYCEELKATEEIEIEEPTAPVEVGVPNIEPEATEWKPPEVREKQAVLVPATSTEVEAKPELWSLVSEVHLHLTLGPGIGGLRDILRALNLLKNRFERVTIEIKAEHGKMSQTEYENLLETFRQLDIEVRELNSE</sequence>
<evidence type="ECO:0000313" key="2">
    <source>
        <dbReference type="EMBL" id="HHI00057.1"/>
    </source>
</evidence>